<keyword evidence="4 8" id="KW-0812">Transmembrane</keyword>
<comment type="similarity">
    <text evidence="7 8">Belongs to the drug/metabolite transporter (DMT) superfamily. Small multidrug resistance (SMR) (TC 2.A.7.1) family.</text>
</comment>
<dbReference type="EMBL" id="JRXE01000037">
    <property type="protein sequence ID" value="KOC87569.1"/>
    <property type="molecule type" value="Genomic_DNA"/>
</dbReference>
<evidence type="ECO:0000313" key="11">
    <source>
        <dbReference type="EMBL" id="KOC88515.1"/>
    </source>
</evidence>
<proteinExistence type="inferred from homology"/>
<protein>
    <submittedName>
        <fullName evidence="11">Transporter</fullName>
    </submittedName>
</protein>
<accession>A0A0L7SZM6</accession>
<keyword evidence="2" id="KW-0813">Transport</keyword>
<evidence type="ECO:0000256" key="3">
    <source>
        <dbReference type="ARBA" id="ARBA00022475"/>
    </source>
</evidence>
<dbReference type="RefSeq" id="WP_052902530.1">
    <property type="nucleotide sequence ID" value="NZ_JRXE01000037.1"/>
</dbReference>
<dbReference type="GO" id="GO:0015297">
    <property type="term" value="F:antiporter activity"/>
    <property type="evidence" value="ECO:0007669"/>
    <property type="project" value="TreeGrafter"/>
</dbReference>
<feature type="transmembrane region" description="Helical" evidence="9">
    <location>
        <begin position="6"/>
        <end position="25"/>
    </location>
</feature>
<dbReference type="InterPro" id="IPR037185">
    <property type="entry name" value="EmrE-like"/>
</dbReference>
<dbReference type="SUPFAM" id="SSF103481">
    <property type="entry name" value="Multidrug resistance efflux transporter EmrE"/>
    <property type="match status" value="1"/>
</dbReference>
<name>A0A0L7SZM6_9GAMM</name>
<keyword evidence="6 9" id="KW-0472">Membrane</keyword>
<feature type="transmembrane region" description="Helical" evidence="9">
    <location>
        <begin position="86"/>
        <end position="105"/>
    </location>
</feature>
<reference evidence="12 13" key="1">
    <citation type="journal article" date="2015" name="Int. J. Syst. Evol. Microbiol.">
        <title>Erwinia iniecta sp. nov., isolated from Russian wheat aphids (Diuraphis noxia).</title>
        <authorList>
            <person name="Campillo T."/>
            <person name="Luna E."/>
            <person name="Portier P."/>
            <person name="Fischer-Le Saux M."/>
            <person name="Lapitan N."/>
            <person name="Tisserat N.A."/>
            <person name="Leach J.E."/>
        </authorList>
    </citation>
    <scope>NUCLEOTIDE SEQUENCE [LARGE SCALE GENOMIC DNA]</scope>
    <source>
        <strain evidence="10 13">B120</strain>
        <strain evidence="11 12">B149</strain>
    </source>
</reference>
<evidence type="ECO:0000256" key="2">
    <source>
        <dbReference type="ARBA" id="ARBA00022448"/>
    </source>
</evidence>
<dbReference type="PANTHER" id="PTHR30561:SF1">
    <property type="entry name" value="MULTIDRUG TRANSPORTER EMRE"/>
    <property type="match status" value="1"/>
</dbReference>
<comment type="caution">
    <text evidence="11">The sequence shown here is derived from an EMBL/GenBank/DDBJ whole genome shotgun (WGS) entry which is preliminary data.</text>
</comment>
<dbReference type="Gene3D" id="1.10.3730.20">
    <property type="match status" value="1"/>
</dbReference>
<dbReference type="Pfam" id="PF00893">
    <property type="entry name" value="Multi_Drug_Res"/>
    <property type="match status" value="1"/>
</dbReference>
<dbReference type="PATRIC" id="fig|1560201.3.peg.4251"/>
<evidence type="ECO:0000313" key="13">
    <source>
        <dbReference type="Proteomes" id="UP000037088"/>
    </source>
</evidence>
<evidence type="ECO:0000256" key="9">
    <source>
        <dbReference type="SAM" id="Phobius"/>
    </source>
</evidence>
<evidence type="ECO:0000256" key="8">
    <source>
        <dbReference type="RuleBase" id="RU003942"/>
    </source>
</evidence>
<keyword evidence="5 9" id="KW-1133">Transmembrane helix</keyword>
<dbReference type="STRING" id="1560201.NG42_20030"/>
<keyword evidence="13" id="KW-1185">Reference proteome</keyword>
<dbReference type="AlphaFoldDB" id="A0A0L7SZM6"/>
<dbReference type="EMBL" id="JRXF01000045">
    <property type="protein sequence ID" value="KOC88515.1"/>
    <property type="molecule type" value="Genomic_DNA"/>
</dbReference>
<feature type="transmembrane region" description="Helical" evidence="9">
    <location>
        <begin position="32"/>
        <end position="52"/>
    </location>
</feature>
<evidence type="ECO:0000313" key="10">
    <source>
        <dbReference type="EMBL" id="KOC87569.1"/>
    </source>
</evidence>
<evidence type="ECO:0000313" key="12">
    <source>
        <dbReference type="Proteomes" id="UP000036851"/>
    </source>
</evidence>
<dbReference type="OrthoDB" id="9808638at2"/>
<feature type="transmembrane region" description="Helical" evidence="9">
    <location>
        <begin position="58"/>
        <end position="79"/>
    </location>
</feature>
<dbReference type="Proteomes" id="UP000036851">
    <property type="component" value="Unassembled WGS sequence"/>
</dbReference>
<keyword evidence="3" id="KW-1003">Cell membrane</keyword>
<dbReference type="GO" id="GO:0015220">
    <property type="term" value="F:choline transmembrane transporter activity"/>
    <property type="evidence" value="ECO:0007669"/>
    <property type="project" value="TreeGrafter"/>
</dbReference>
<dbReference type="GO" id="GO:0031460">
    <property type="term" value="P:glycine betaine transport"/>
    <property type="evidence" value="ECO:0007669"/>
    <property type="project" value="TreeGrafter"/>
</dbReference>
<dbReference type="FunFam" id="1.10.3730.20:FF:000001">
    <property type="entry name" value="Quaternary ammonium compound resistance transporter SugE"/>
    <property type="match status" value="1"/>
</dbReference>
<dbReference type="GO" id="GO:1990961">
    <property type="term" value="P:xenobiotic detoxification by transmembrane export across the plasma membrane"/>
    <property type="evidence" value="ECO:0007669"/>
    <property type="project" value="UniProtKB-ARBA"/>
</dbReference>
<dbReference type="InterPro" id="IPR045324">
    <property type="entry name" value="Small_multidrug_res"/>
</dbReference>
<evidence type="ECO:0000256" key="1">
    <source>
        <dbReference type="ARBA" id="ARBA00004651"/>
    </source>
</evidence>
<comment type="subcellular location">
    <subcellularLocation>
        <location evidence="1 8">Cell membrane</location>
        <topology evidence="1 8">Multi-pass membrane protein</topology>
    </subcellularLocation>
</comment>
<organism evidence="11 12">
    <name type="scientific">Winslowiella iniecta</name>
    <dbReference type="NCBI Taxonomy" id="1560201"/>
    <lineage>
        <taxon>Bacteria</taxon>
        <taxon>Pseudomonadati</taxon>
        <taxon>Pseudomonadota</taxon>
        <taxon>Gammaproteobacteria</taxon>
        <taxon>Enterobacterales</taxon>
        <taxon>Erwiniaceae</taxon>
        <taxon>Winslowiella</taxon>
    </lineage>
</organism>
<dbReference type="Proteomes" id="UP000037088">
    <property type="component" value="Unassembled WGS sequence"/>
</dbReference>
<evidence type="ECO:0000256" key="7">
    <source>
        <dbReference type="ARBA" id="ARBA00038032"/>
    </source>
</evidence>
<evidence type="ECO:0000256" key="5">
    <source>
        <dbReference type="ARBA" id="ARBA00022989"/>
    </source>
</evidence>
<dbReference type="PANTHER" id="PTHR30561">
    <property type="entry name" value="SMR FAMILY PROTON-DEPENDENT DRUG EFFLUX TRANSPORTER SUGE"/>
    <property type="match status" value="1"/>
</dbReference>
<dbReference type="GO" id="GO:0005886">
    <property type="term" value="C:plasma membrane"/>
    <property type="evidence" value="ECO:0007669"/>
    <property type="project" value="UniProtKB-SubCell"/>
</dbReference>
<dbReference type="InterPro" id="IPR000390">
    <property type="entry name" value="Small_drug/metabolite_transptr"/>
</dbReference>
<evidence type="ECO:0000256" key="6">
    <source>
        <dbReference type="ARBA" id="ARBA00023136"/>
    </source>
</evidence>
<sequence length="111" mass="11906">MNTIYLPLFIAIIFEVIGTTLMKFAEGFTKPGYTVATLACYGVAFYCLSLTLQHIPTGIAYAIWSGVGIVLISLAAWVLNGQKLDLAAIIGLAFIIVGVIIVNVFSKTVPH</sequence>
<evidence type="ECO:0000256" key="4">
    <source>
        <dbReference type="ARBA" id="ARBA00022692"/>
    </source>
</evidence>
<dbReference type="GO" id="GO:0015199">
    <property type="term" value="F:amino-acid betaine transmembrane transporter activity"/>
    <property type="evidence" value="ECO:0007669"/>
    <property type="project" value="TreeGrafter"/>
</dbReference>
<gene>
    <name evidence="10" type="ORF">NG42_20030</name>
    <name evidence="11" type="ORF">NG43_20025</name>
</gene>